<reference evidence="1 2" key="1">
    <citation type="submission" date="2021-06" db="EMBL/GenBank/DDBJ databases">
        <title>New haloarchaea isolates fom saline soil.</title>
        <authorList>
            <person name="Duran-Viseras A."/>
            <person name="Sanchez-Porro C.S."/>
            <person name="Ventosa A."/>
        </authorList>
    </citation>
    <scope>NUCLEOTIDE SEQUENCE [LARGE SCALE GENOMIC DNA]</scope>
    <source>
        <strain evidence="1 2">JCM 183640</strain>
    </source>
</reference>
<dbReference type="Proteomes" id="UP000766550">
    <property type="component" value="Unassembled WGS sequence"/>
</dbReference>
<gene>
    <name evidence="1" type="ORF">KTS45_17315</name>
</gene>
<dbReference type="AlphaFoldDB" id="A0A8J7Y764"/>
<dbReference type="RefSeq" id="WP_162318824.1">
    <property type="nucleotide sequence ID" value="NZ_JAHQXF010000003.1"/>
</dbReference>
<name>A0A8J7Y764_9EURY</name>
<organism evidence="1 2">
    <name type="scientific">Haloarcula limicola</name>
    <dbReference type="NCBI Taxonomy" id="1429915"/>
    <lineage>
        <taxon>Archaea</taxon>
        <taxon>Methanobacteriati</taxon>
        <taxon>Methanobacteriota</taxon>
        <taxon>Stenosarchaea group</taxon>
        <taxon>Halobacteria</taxon>
        <taxon>Halobacteriales</taxon>
        <taxon>Haloarculaceae</taxon>
        <taxon>Haloarcula</taxon>
    </lineage>
</organism>
<accession>A0A8J7Y764</accession>
<dbReference type="InterPro" id="IPR038693">
    <property type="entry name" value="PaaB_sf"/>
</dbReference>
<dbReference type="EMBL" id="JAHQXF010000003">
    <property type="protein sequence ID" value="MBV0925965.1"/>
    <property type="molecule type" value="Genomic_DNA"/>
</dbReference>
<dbReference type="Gene3D" id="3.10.20.520">
    <property type="entry name" value="Phenylacetic acid degradation B"/>
    <property type="match status" value="1"/>
</dbReference>
<evidence type="ECO:0000313" key="2">
    <source>
        <dbReference type="Proteomes" id="UP000766550"/>
    </source>
</evidence>
<evidence type="ECO:0000313" key="1">
    <source>
        <dbReference type="EMBL" id="MBV0925965.1"/>
    </source>
</evidence>
<comment type="caution">
    <text evidence="1">The sequence shown here is derived from an EMBL/GenBank/DDBJ whole genome shotgun (WGS) entry which is preliminary data.</text>
</comment>
<proteinExistence type="predicted"/>
<sequence length="70" mass="8036">MKYEVFARIRAGDELIHVGNVDAPDDRLVKSYARTTFDEEDWDRMVAVPRDELIEVTGNQKAESPPRSTQ</sequence>
<protein>
    <submittedName>
        <fullName evidence="1">Phenylacetic acid degradation PaaB family protein</fullName>
    </submittedName>
</protein>
<dbReference type="OrthoDB" id="300723at2157"/>
<keyword evidence="2" id="KW-1185">Reference proteome</keyword>